<dbReference type="Proteomes" id="UP000434036">
    <property type="component" value="Unassembled WGS sequence"/>
</dbReference>
<evidence type="ECO:0000313" key="3">
    <source>
        <dbReference type="EMBL" id="MXQ74144.1"/>
    </source>
</evidence>
<comment type="caution">
    <text evidence="3">The sequence shown here is derived from an EMBL/GenBank/DDBJ whole genome shotgun (WGS) entry which is preliminary data.</text>
</comment>
<keyword evidence="4" id="KW-1185">Reference proteome</keyword>
<sequence>MNLGNSLYHARKKCGYSQETVAEKLGVSRQTVSKWETDETIPDIRQSKKMAVLYKMSLDELIDFDVDIKEIQDIIEKSNEATEEKIDWTKAWGKKYPILLTYQNKVNIPYFAHGLNKMLDELRQEYQFSELDAMLVLKDILGQTWKNRKHLTSK</sequence>
<dbReference type="EMBL" id="WUUQ01000003">
    <property type="protein sequence ID" value="MXQ74144.1"/>
    <property type="molecule type" value="Genomic_DNA"/>
</dbReference>
<accession>A0A6N8U9Z1</accession>
<gene>
    <name evidence="3" type="ORF">GSF08_09355</name>
</gene>
<evidence type="ECO:0000313" key="4">
    <source>
        <dbReference type="Proteomes" id="UP000434036"/>
    </source>
</evidence>
<dbReference type="Gene3D" id="1.10.260.40">
    <property type="entry name" value="lambda repressor-like DNA-binding domains"/>
    <property type="match status" value="1"/>
</dbReference>
<dbReference type="Pfam" id="PF01381">
    <property type="entry name" value="HTH_3"/>
    <property type="match status" value="1"/>
</dbReference>
<dbReference type="RefSeq" id="WP_160625529.1">
    <property type="nucleotide sequence ID" value="NZ_WUUQ01000003.1"/>
</dbReference>
<organism evidence="3 4">
    <name type="scientific">Copranaerobaculum intestinale</name>
    <dbReference type="NCBI Taxonomy" id="2692629"/>
    <lineage>
        <taxon>Bacteria</taxon>
        <taxon>Bacillati</taxon>
        <taxon>Bacillota</taxon>
        <taxon>Erysipelotrichia</taxon>
        <taxon>Erysipelotrichales</taxon>
        <taxon>Erysipelotrichaceae</taxon>
        <taxon>Copranaerobaculum</taxon>
    </lineage>
</organism>
<feature type="domain" description="HTH cro/C1-type" evidence="2">
    <location>
        <begin position="7"/>
        <end position="61"/>
    </location>
</feature>
<evidence type="ECO:0000256" key="1">
    <source>
        <dbReference type="ARBA" id="ARBA00023125"/>
    </source>
</evidence>
<protein>
    <submittedName>
        <fullName evidence="3">Helix-turn-helix domain-containing protein</fullName>
    </submittedName>
</protein>
<name>A0A6N8U9Z1_9FIRM</name>
<reference evidence="3 4" key="1">
    <citation type="submission" date="2019-12" db="EMBL/GenBank/DDBJ databases">
        <authorList>
            <person name="Yang R."/>
        </authorList>
    </citation>
    <scope>NUCLEOTIDE SEQUENCE [LARGE SCALE GENOMIC DNA]</scope>
    <source>
        <strain evidence="3 4">DONG20-135</strain>
    </source>
</reference>
<dbReference type="InterPro" id="IPR010982">
    <property type="entry name" value="Lambda_DNA-bd_dom_sf"/>
</dbReference>
<dbReference type="PANTHER" id="PTHR46558">
    <property type="entry name" value="TRACRIPTIONAL REGULATORY PROTEIN-RELATED-RELATED"/>
    <property type="match status" value="1"/>
</dbReference>
<reference evidence="3 4" key="2">
    <citation type="submission" date="2020-01" db="EMBL/GenBank/DDBJ databases">
        <title>Clostridiaceae sp. nov. isolated from the gut of human by culturomics.</title>
        <authorList>
            <person name="Chang Y."/>
        </authorList>
    </citation>
    <scope>NUCLEOTIDE SEQUENCE [LARGE SCALE GENOMIC DNA]</scope>
    <source>
        <strain evidence="3 4">DONG20-135</strain>
    </source>
</reference>
<dbReference type="PROSITE" id="PS50943">
    <property type="entry name" value="HTH_CROC1"/>
    <property type="match status" value="1"/>
</dbReference>
<dbReference type="GO" id="GO:0003677">
    <property type="term" value="F:DNA binding"/>
    <property type="evidence" value="ECO:0007669"/>
    <property type="project" value="UniProtKB-KW"/>
</dbReference>
<dbReference type="SUPFAM" id="SSF47413">
    <property type="entry name" value="lambda repressor-like DNA-binding domains"/>
    <property type="match status" value="1"/>
</dbReference>
<dbReference type="InterPro" id="IPR001387">
    <property type="entry name" value="Cro/C1-type_HTH"/>
</dbReference>
<dbReference type="CDD" id="cd00093">
    <property type="entry name" value="HTH_XRE"/>
    <property type="match status" value="1"/>
</dbReference>
<evidence type="ECO:0000259" key="2">
    <source>
        <dbReference type="PROSITE" id="PS50943"/>
    </source>
</evidence>
<dbReference type="SMART" id="SM00530">
    <property type="entry name" value="HTH_XRE"/>
    <property type="match status" value="1"/>
</dbReference>
<dbReference type="AlphaFoldDB" id="A0A6N8U9Z1"/>
<keyword evidence="1" id="KW-0238">DNA-binding</keyword>
<dbReference type="PANTHER" id="PTHR46558:SF13">
    <property type="entry name" value="HTH-TYPE TRANSCRIPTIONAL REGULATOR IMMR"/>
    <property type="match status" value="1"/>
</dbReference>
<proteinExistence type="predicted"/>